<comment type="caution">
    <text evidence="2">The sequence shown here is derived from an EMBL/GenBank/DDBJ whole genome shotgun (WGS) entry which is preliminary data.</text>
</comment>
<dbReference type="Proteomes" id="UP001610446">
    <property type="component" value="Unassembled WGS sequence"/>
</dbReference>
<proteinExistence type="predicted"/>
<evidence type="ECO:0000256" key="1">
    <source>
        <dbReference type="SAM" id="MobiDB-lite"/>
    </source>
</evidence>
<organism evidence="2 3">
    <name type="scientific">Aspergillus pseudoustus</name>
    <dbReference type="NCBI Taxonomy" id="1810923"/>
    <lineage>
        <taxon>Eukaryota</taxon>
        <taxon>Fungi</taxon>
        <taxon>Dikarya</taxon>
        <taxon>Ascomycota</taxon>
        <taxon>Pezizomycotina</taxon>
        <taxon>Eurotiomycetes</taxon>
        <taxon>Eurotiomycetidae</taxon>
        <taxon>Eurotiales</taxon>
        <taxon>Aspergillaceae</taxon>
        <taxon>Aspergillus</taxon>
        <taxon>Aspergillus subgen. Nidulantes</taxon>
    </lineage>
</organism>
<evidence type="ECO:0000313" key="3">
    <source>
        <dbReference type="Proteomes" id="UP001610446"/>
    </source>
</evidence>
<name>A0ABR4IPE4_9EURO</name>
<sequence length="115" mass="13234">MKHYSSLHADAHEHVIPINILIDRGKVFLEMEVYFKYLNRVKGVLAADVDPGDIIKISTCTLYHLDEESKMSRIQCYVGKGEYLGKVDLDKRIQESRGRASEDIRGYRQYDNGKA</sequence>
<evidence type="ECO:0000313" key="2">
    <source>
        <dbReference type="EMBL" id="KAL2829139.1"/>
    </source>
</evidence>
<accession>A0ABR4IPE4</accession>
<reference evidence="2 3" key="1">
    <citation type="submission" date="2024-07" db="EMBL/GenBank/DDBJ databases">
        <title>Section-level genome sequencing and comparative genomics of Aspergillus sections Usti and Cavernicolus.</title>
        <authorList>
            <consortium name="Lawrence Berkeley National Laboratory"/>
            <person name="Nybo J.L."/>
            <person name="Vesth T.C."/>
            <person name="Theobald S."/>
            <person name="Frisvad J.C."/>
            <person name="Larsen T.O."/>
            <person name="Kjaerboelling I."/>
            <person name="Rothschild-Mancinelli K."/>
            <person name="Lyhne E.K."/>
            <person name="Kogle M.E."/>
            <person name="Barry K."/>
            <person name="Clum A."/>
            <person name="Na H."/>
            <person name="Ledsgaard L."/>
            <person name="Lin J."/>
            <person name="Lipzen A."/>
            <person name="Kuo A."/>
            <person name="Riley R."/>
            <person name="Mondo S."/>
            <person name="Labutti K."/>
            <person name="Haridas S."/>
            <person name="Pangalinan J."/>
            <person name="Salamov A.A."/>
            <person name="Simmons B.A."/>
            <person name="Magnuson J.K."/>
            <person name="Chen J."/>
            <person name="Drula E."/>
            <person name="Henrissat B."/>
            <person name="Wiebenga A."/>
            <person name="Lubbers R.J."/>
            <person name="Gomes A.C."/>
            <person name="Makela M.R."/>
            <person name="Stajich J."/>
            <person name="Grigoriev I.V."/>
            <person name="Mortensen U.H."/>
            <person name="De Vries R.P."/>
            <person name="Baker S.E."/>
            <person name="Andersen M.R."/>
        </authorList>
    </citation>
    <scope>NUCLEOTIDE SEQUENCE [LARGE SCALE GENOMIC DNA]</scope>
    <source>
        <strain evidence="2 3">CBS 123904</strain>
    </source>
</reference>
<gene>
    <name evidence="2" type="ORF">BJY01DRAFT_255100</name>
</gene>
<protein>
    <submittedName>
        <fullName evidence="2">Uncharacterized protein</fullName>
    </submittedName>
</protein>
<feature type="region of interest" description="Disordered" evidence="1">
    <location>
        <begin position="96"/>
        <end position="115"/>
    </location>
</feature>
<dbReference type="EMBL" id="JBFXLU010000340">
    <property type="protein sequence ID" value="KAL2829139.1"/>
    <property type="molecule type" value="Genomic_DNA"/>
</dbReference>
<keyword evidence="3" id="KW-1185">Reference proteome</keyword>